<dbReference type="PRINTS" id="PR00109">
    <property type="entry name" value="TYRKINASE"/>
</dbReference>
<dbReference type="GO" id="GO:0005524">
    <property type="term" value="F:ATP binding"/>
    <property type="evidence" value="ECO:0007669"/>
    <property type="project" value="UniProtKB-UniRule"/>
</dbReference>
<reference evidence="18 19" key="1">
    <citation type="submission" date="2024-04" db="EMBL/GenBank/DDBJ databases">
        <authorList>
            <consortium name="Genoscope - CEA"/>
            <person name="William W."/>
        </authorList>
    </citation>
    <scope>NUCLEOTIDE SEQUENCE [LARGE SCALE GENOMIC DNA]</scope>
</reference>
<protein>
    <recommendedName>
        <fullName evidence="13">Tyrosine-protein kinase</fullName>
        <ecNumber evidence="13">2.7.10.2</ecNumber>
    </recommendedName>
</protein>
<keyword evidence="7 10" id="KW-0727">SH2 domain</keyword>
<keyword evidence="2" id="KW-0597">Phosphoprotein</keyword>
<keyword evidence="5 13" id="KW-0418">Kinase</keyword>
<dbReference type="PANTHER" id="PTHR24418">
    <property type="entry name" value="TYROSINE-PROTEIN KINASE"/>
    <property type="match status" value="1"/>
</dbReference>
<dbReference type="SUPFAM" id="SSF50044">
    <property type="entry name" value="SH3-domain"/>
    <property type="match status" value="1"/>
</dbReference>
<dbReference type="FunFam" id="3.30.200.20:FF:000053">
    <property type="entry name" value="Tyrosine-protein kinase"/>
    <property type="match status" value="1"/>
</dbReference>
<keyword evidence="1 11" id="KW-0728">SH3 domain</keyword>
<evidence type="ECO:0000256" key="8">
    <source>
        <dbReference type="ARBA" id="ARBA00023137"/>
    </source>
</evidence>
<dbReference type="Gene3D" id="2.30.30.40">
    <property type="entry name" value="SH3 Domains"/>
    <property type="match status" value="1"/>
</dbReference>
<dbReference type="InterPro" id="IPR011009">
    <property type="entry name" value="Kinase-like_dom_sf"/>
</dbReference>
<name>A0AAV2H3D7_LYMST</name>
<evidence type="ECO:0000256" key="12">
    <source>
        <dbReference type="PROSITE-ProRule" id="PRU10141"/>
    </source>
</evidence>
<dbReference type="EC" id="2.7.10.2" evidence="13"/>
<dbReference type="CDD" id="cd11845">
    <property type="entry name" value="SH3_Src_like"/>
    <property type="match status" value="1"/>
</dbReference>
<dbReference type="SMART" id="SM00252">
    <property type="entry name" value="SH2"/>
    <property type="match status" value="1"/>
</dbReference>
<evidence type="ECO:0000256" key="5">
    <source>
        <dbReference type="ARBA" id="ARBA00022777"/>
    </source>
</evidence>
<comment type="catalytic activity">
    <reaction evidence="9 13">
        <text>L-tyrosyl-[protein] + ATP = O-phospho-L-tyrosyl-[protein] + ADP + H(+)</text>
        <dbReference type="Rhea" id="RHEA:10596"/>
        <dbReference type="Rhea" id="RHEA-COMP:10136"/>
        <dbReference type="Rhea" id="RHEA-COMP:20101"/>
        <dbReference type="ChEBI" id="CHEBI:15378"/>
        <dbReference type="ChEBI" id="CHEBI:30616"/>
        <dbReference type="ChEBI" id="CHEBI:46858"/>
        <dbReference type="ChEBI" id="CHEBI:61978"/>
        <dbReference type="ChEBI" id="CHEBI:456216"/>
        <dbReference type="EC" id="2.7.10.2"/>
    </reaction>
</comment>
<dbReference type="InterPro" id="IPR008266">
    <property type="entry name" value="Tyr_kinase_AS"/>
</dbReference>
<dbReference type="PROSITE" id="PS50002">
    <property type="entry name" value="SH3"/>
    <property type="match status" value="1"/>
</dbReference>
<dbReference type="InterPro" id="IPR001245">
    <property type="entry name" value="Ser-Thr/Tyr_kinase_cat_dom"/>
</dbReference>
<dbReference type="SMART" id="SM00326">
    <property type="entry name" value="SH3"/>
    <property type="match status" value="1"/>
</dbReference>
<dbReference type="SUPFAM" id="SSF56112">
    <property type="entry name" value="Protein kinase-like (PK-like)"/>
    <property type="match status" value="1"/>
</dbReference>
<evidence type="ECO:0000256" key="7">
    <source>
        <dbReference type="ARBA" id="ARBA00022999"/>
    </source>
</evidence>
<dbReference type="Gene3D" id="1.10.510.10">
    <property type="entry name" value="Transferase(Phosphotransferase) domain 1"/>
    <property type="match status" value="1"/>
</dbReference>
<dbReference type="GO" id="GO:0004715">
    <property type="term" value="F:non-membrane spanning protein tyrosine kinase activity"/>
    <property type="evidence" value="ECO:0007669"/>
    <property type="project" value="UniProtKB-EC"/>
</dbReference>
<comment type="caution">
    <text evidence="18">The sequence shown here is derived from an EMBL/GenBank/DDBJ whole genome shotgun (WGS) entry which is preliminary data.</text>
</comment>
<keyword evidence="6 12" id="KW-0067">ATP-binding</keyword>
<feature type="domain" description="Protein kinase" evidence="17">
    <location>
        <begin position="244"/>
        <end position="498"/>
    </location>
</feature>
<dbReference type="PROSITE" id="PS00107">
    <property type="entry name" value="PROTEIN_KINASE_ATP"/>
    <property type="match status" value="1"/>
</dbReference>
<keyword evidence="3 13" id="KW-0808">Transferase</keyword>
<dbReference type="InterPro" id="IPR001452">
    <property type="entry name" value="SH3_domain"/>
</dbReference>
<dbReference type="SUPFAM" id="SSF55550">
    <property type="entry name" value="SH2 domain"/>
    <property type="match status" value="1"/>
</dbReference>
<comment type="similarity">
    <text evidence="13">Belongs to the protein kinase superfamily. Tyr protein kinase family.</text>
</comment>
<dbReference type="EMBL" id="CAXITT010000027">
    <property type="protein sequence ID" value="CAL1528120.1"/>
    <property type="molecule type" value="Genomic_DNA"/>
</dbReference>
<dbReference type="PROSITE" id="PS00109">
    <property type="entry name" value="PROTEIN_KINASE_TYR"/>
    <property type="match status" value="1"/>
</dbReference>
<dbReference type="Pfam" id="PF00017">
    <property type="entry name" value="SH2"/>
    <property type="match status" value="1"/>
</dbReference>
<evidence type="ECO:0000256" key="13">
    <source>
        <dbReference type="RuleBase" id="RU362096"/>
    </source>
</evidence>
<evidence type="ECO:0000256" key="1">
    <source>
        <dbReference type="ARBA" id="ARBA00022443"/>
    </source>
</evidence>
<dbReference type="InterPro" id="IPR036028">
    <property type="entry name" value="SH3-like_dom_sf"/>
</dbReference>
<dbReference type="Gene3D" id="3.30.505.10">
    <property type="entry name" value="SH2 domain"/>
    <property type="match status" value="1"/>
</dbReference>
<dbReference type="InterPro" id="IPR017441">
    <property type="entry name" value="Protein_kinase_ATP_BS"/>
</dbReference>
<evidence type="ECO:0000259" key="17">
    <source>
        <dbReference type="PROSITE" id="PS50011"/>
    </source>
</evidence>
<dbReference type="FunFam" id="1.10.510.10:FF:000399">
    <property type="entry name" value="Tyrosine-protein kinase"/>
    <property type="match status" value="1"/>
</dbReference>
<feature type="domain" description="SH3" evidence="16">
    <location>
        <begin position="57"/>
        <end position="121"/>
    </location>
</feature>
<dbReference type="PROSITE" id="PS50001">
    <property type="entry name" value="SH2"/>
    <property type="match status" value="1"/>
</dbReference>
<evidence type="ECO:0000256" key="2">
    <source>
        <dbReference type="ARBA" id="ARBA00022553"/>
    </source>
</evidence>
<dbReference type="InterPro" id="IPR036860">
    <property type="entry name" value="SH2_dom_sf"/>
</dbReference>
<evidence type="ECO:0000256" key="3">
    <source>
        <dbReference type="ARBA" id="ARBA00022679"/>
    </source>
</evidence>
<evidence type="ECO:0000313" key="18">
    <source>
        <dbReference type="EMBL" id="CAL1528120.1"/>
    </source>
</evidence>
<accession>A0AAV2H3D7</accession>
<evidence type="ECO:0000256" key="10">
    <source>
        <dbReference type="PROSITE-ProRule" id="PRU00191"/>
    </source>
</evidence>
<organism evidence="18 19">
    <name type="scientific">Lymnaea stagnalis</name>
    <name type="common">Great pond snail</name>
    <name type="synonym">Helix stagnalis</name>
    <dbReference type="NCBI Taxonomy" id="6523"/>
    <lineage>
        <taxon>Eukaryota</taxon>
        <taxon>Metazoa</taxon>
        <taxon>Spiralia</taxon>
        <taxon>Lophotrochozoa</taxon>
        <taxon>Mollusca</taxon>
        <taxon>Gastropoda</taxon>
        <taxon>Heterobranchia</taxon>
        <taxon>Euthyneura</taxon>
        <taxon>Panpulmonata</taxon>
        <taxon>Hygrophila</taxon>
        <taxon>Lymnaeoidea</taxon>
        <taxon>Lymnaeidae</taxon>
        <taxon>Lymnaea</taxon>
    </lineage>
</organism>
<dbReference type="InterPro" id="IPR000719">
    <property type="entry name" value="Prot_kinase_dom"/>
</dbReference>
<keyword evidence="4 12" id="KW-0547">Nucleotide-binding</keyword>
<gene>
    <name evidence="18" type="ORF">GSLYS_00002290001</name>
</gene>
<dbReference type="PRINTS" id="PR00452">
    <property type="entry name" value="SH3DOMAIN"/>
</dbReference>
<proteinExistence type="inferred from homology"/>
<evidence type="ECO:0000259" key="16">
    <source>
        <dbReference type="PROSITE" id="PS50002"/>
    </source>
</evidence>
<evidence type="ECO:0000313" key="19">
    <source>
        <dbReference type="Proteomes" id="UP001497497"/>
    </source>
</evidence>
<evidence type="ECO:0000256" key="14">
    <source>
        <dbReference type="SAM" id="MobiDB-lite"/>
    </source>
</evidence>
<feature type="binding site" evidence="12">
    <location>
        <position position="273"/>
    </location>
    <ligand>
        <name>ATP</name>
        <dbReference type="ChEBI" id="CHEBI:30616"/>
    </ligand>
</feature>
<evidence type="ECO:0000256" key="6">
    <source>
        <dbReference type="ARBA" id="ARBA00022840"/>
    </source>
</evidence>
<keyword evidence="8 13" id="KW-0829">Tyrosine-protein kinase</keyword>
<feature type="domain" description="SH2" evidence="15">
    <location>
        <begin position="98"/>
        <end position="225"/>
    </location>
</feature>
<dbReference type="Pfam" id="PF07714">
    <property type="entry name" value="PK_Tyr_Ser-Thr"/>
    <property type="match status" value="1"/>
</dbReference>
<dbReference type="AlphaFoldDB" id="A0AAV2H3D7"/>
<dbReference type="PROSITE" id="PS50011">
    <property type="entry name" value="PROTEIN_KINASE_DOM"/>
    <property type="match status" value="1"/>
</dbReference>
<sequence>MGNKLTAGLNRLKQVNKRNRNFSNTSAINDEPSSPGNSKSTQNRPLPVIPPSISSTSSKIKVRALYDFGGVSNDDLSFKKGDLLEVDGSALTDEDDWWLATHLKSKNTGYIPSNYVIKDDQTPQSQDWWYDYERHDAEKKLLLPGHKNGTFLIRPATDKATYVLSVLHASSSKEDPTVKHYRIKSMDNGEFYISPNRQFEDLFHLVEHYKTKNATGLCCPLTIPCPRIPPALIFRDLEVSRDAVNLVSKLGAGCFGEVWKGKFRKVVDVAVKKLKPNTMSSEAFLQEAKFMHTLTHERIVQLMAVVSEDEPFFIITELMIHGALLDFLRSDTGKKLKFTQLITVNSQIAEGMSYLESKQYIHRDLRAANILVGDHYSVKIADLGLARMVDEQVYNANQDTKFPIKWTAPEAAIERRFSIKSDVWSFGVLMYEIITFGKVPYPGMQGHEVLRMIERGERMTMPANPPMPIPKQYYELMLKCWNQNPDDRPTFESLHFLFDSYTTSTEDQYL</sequence>
<dbReference type="PRINTS" id="PR00401">
    <property type="entry name" value="SH2DOMAIN"/>
</dbReference>
<evidence type="ECO:0000259" key="15">
    <source>
        <dbReference type="PROSITE" id="PS50001"/>
    </source>
</evidence>
<dbReference type="Gene3D" id="3.30.200.20">
    <property type="entry name" value="Phosphorylase Kinase, domain 1"/>
    <property type="match status" value="1"/>
</dbReference>
<dbReference type="InterPro" id="IPR020635">
    <property type="entry name" value="Tyr_kinase_cat_dom"/>
</dbReference>
<feature type="region of interest" description="Disordered" evidence="14">
    <location>
        <begin position="18"/>
        <end position="53"/>
    </location>
</feature>
<dbReference type="Proteomes" id="UP001497497">
    <property type="component" value="Unassembled WGS sequence"/>
</dbReference>
<evidence type="ECO:0000256" key="4">
    <source>
        <dbReference type="ARBA" id="ARBA00022741"/>
    </source>
</evidence>
<dbReference type="SMART" id="SM00219">
    <property type="entry name" value="TyrKc"/>
    <property type="match status" value="1"/>
</dbReference>
<dbReference type="Pfam" id="PF00018">
    <property type="entry name" value="SH3_1"/>
    <property type="match status" value="1"/>
</dbReference>
<dbReference type="InterPro" id="IPR050198">
    <property type="entry name" value="Non-receptor_tyrosine_kinases"/>
</dbReference>
<evidence type="ECO:0000256" key="9">
    <source>
        <dbReference type="ARBA" id="ARBA00051245"/>
    </source>
</evidence>
<dbReference type="InterPro" id="IPR000980">
    <property type="entry name" value="SH2"/>
</dbReference>
<keyword evidence="19" id="KW-1185">Reference proteome</keyword>
<feature type="compositionally biased region" description="Polar residues" evidence="14">
    <location>
        <begin position="21"/>
        <end position="44"/>
    </location>
</feature>
<evidence type="ECO:0000256" key="11">
    <source>
        <dbReference type="PROSITE-ProRule" id="PRU00192"/>
    </source>
</evidence>